<dbReference type="GO" id="GO:0003677">
    <property type="term" value="F:DNA binding"/>
    <property type="evidence" value="ECO:0007669"/>
    <property type="project" value="UniProtKB-KW"/>
</dbReference>
<sequence length="211" mass="25003">MKGNERLEKFLKLQNKNVSFENISKEIGISSATLRRFLNKMGYKSEDGKYVLTSEIEKKEIAKTNKKYDKTSSNKKSTKKVTKKEMQIVFENLEDKPQKTNSSKKSKVSKAKPKKDRKINITQEDLDKICEVYDWYLEVKDYKSMKPRKRYNKKDVIIEDKELKDVKGTSIKVDKNTWEEFERLCSNSEFSKQQILTQALKDFMKEYKHLL</sequence>
<evidence type="ECO:0000313" key="3">
    <source>
        <dbReference type="Proteomes" id="UP000609849"/>
    </source>
</evidence>
<protein>
    <submittedName>
        <fullName evidence="2">DNA-binding protein</fullName>
    </submittedName>
</protein>
<feature type="compositionally biased region" description="Basic residues" evidence="1">
    <location>
        <begin position="102"/>
        <end position="116"/>
    </location>
</feature>
<evidence type="ECO:0000313" key="2">
    <source>
        <dbReference type="EMBL" id="MBC5996937.1"/>
    </source>
</evidence>
<keyword evidence="3" id="KW-1185">Reference proteome</keyword>
<reference evidence="2 3" key="1">
    <citation type="submission" date="2020-08" db="EMBL/GenBank/DDBJ databases">
        <authorList>
            <person name="Liu C."/>
            <person name="Sun Q."/>
        </authorList>
    </citation>
    <scope>NUCLEOTIDE SEQUENCE [LARGE SCALE GENOMIC DNA]</scope>
    <source>
        <strain evidence="2 3">NSJ-18</strain>
    </source>
</reference>
<evidence type="ECO:0000256" key="1">
    <source>
        <dbReference type="SAM" id="MobiDB-lite"/>
    </source>
</evidence>
<proteinExistence type="predicted"/>
<dbReference type="Proteomes" id="UP000609849">
    <property type="component" value="Unassembled WGS sequence"/>
</dbReference>
<feature type="region of interest" description="Disordered" evidence="1">
    <location>
        <begin position="92"/>
        <end position="116"/>
    </location>
</feature>
<comment type="caution">
    <text evidence="2">The sequence shown here is derived from an EMBL/GenBank/DDBJ whole genome shotgun (WGS) entry which is preliminary data.</text>
</comment>
<gene>
    <name evidence="2" type="ORF">H8923_09200</name>
</gene>
<accession>A0ABR7JQ79</accession>
<keyword evidence="2" id="KW-0238">DNA-binding</keyword>
<organism evidence="2 3">
    <name type="scientific">Romboutsia faecis</name>
    <dbReference type="NCBI Taxonomy" id="2764597"/>
    <lineage>
        <taxon>Bacteria</taxon>
        <taxon>Bacillati</taxon>
        <taxon>Bacillota</taxon>
        <taxon>Clostridia</taxon>
        <taxon>Peptostreptococcales</taxon>
        <taxon>Peptostreptococcaceae</taxon>
        <taxon>Romboutsia</taxon>
    </lineage>
</organism>
<dbReference type="EMBL" id="JACRWE010000003">
    <property type="protein sequence ID" value="MBC5996937.1"/>
    <property type="molecule type" value="Genomic_DNA"/>
</dbReference>
<name>A0ABR7JQ79_9FIRM</name>